<evidence type="ECO:0000256" key="2">
    <source>
        <dbReference type="SAM" id="SignalP"/>
    </source>
</evidence>
<dbReference type="PANTHER" id="PTHR24006">
    <property type="entry name" value="UBIQUITIN CARBOXYL-TERMINAL HYDROLASE"/>
    <property type="match status" value="1"/>
</dbReference>
<organism evidence="4 5">
    <name type="scientific">Mauremys mutica</name>
    <name type="common">yellowpond turtle</name>
    <dbReference type="NCBI Taxonomy" id="74926"/>
    <lineage>
        <taxon>Eukaryota</taxon>
        <taxon>Metazoa</taxon>
        <taxon>Chordata</taxon>
        <taxon>Craniata</taxon>
        <taxon>Vertebrata</taxon>
        <taxon>Euteleostomi</taxon>
        <taxon>Archelosauria</taxon>
        <taxon>Testudinata</taxon>
        <taxon>Testudines</taxon>
        <taxon>Cryptodira</taxon>
        <taxon>Durocryptodira</taxon>
        <taxon>Testudinoidea</taxon>
        <taxon>Geoemydidae</taxon>
        <taxon>Geoemydinae</taxon>
        <taxon>Mauremys</taxon>
    </lineage>
</organism>
<dbReference type="InterPro" id="IPR001394">
    <property type="entry name" value="Peptidase_C19_UCH"/>
</dbReference>
<proteinExistence type="predicted"/>
<keyword evidence="5" id="KW-1185">Reference proteome</keyword>
<dbReference type="PANTHER" id="PTHR24006:SF796">
    <property type="entry name" value="UBL CARBOXYL-TERMINAL HYDROLASE 18-RELATED"/>
    <property type="match status" value="1"/>
</dbReference>
<comment type="caution">
    <text evidence="4">The sequence shown here is derived from an EMBL/GenBank/DDBJ whole genome shotgun (WGS) entry which is preliminary data.</text>
</comment>
<dbReference type="GO" id="GO:0005829">
    <property type="term" value="C:cytosol"/>
    <property type="evidence" value="ECO:0007669"/>
    <property type="project" value="TreeGrafter"/>
</dbReference>
<name>A0A9D4BA82_9SAUR</name>
<dbReference type="InterPro" id="IPR038765">
    <property type="entry name" value="Papain-like_cys_pep_sf"/>
</dbReference>
<dbReference type="SUPFAM" id="SSF54001">
    <property type="entry name" value="Cysteine proteinases"/>
    <property type="match status" value="1"/>
</dbReference>
<feature type="domain" description="USP" evidence="3">
    <location>
        <begin position="84"/>
        <end position="400"/>
    </location>
</feature>
<reference evidence="4" key="1">
    <citation type="submission" date="2021-09" db="EMBL/GenBank/DDBJ databases">
        <title>The genome of Mauremys mutica provides insights into the evolution of semi-aquatic lifestyle.</title>
        <authorList>
            <person name="Gong S."/>
            <person name="Gao Y."/>
        </authorList>
    </citation>
    <scope>NUCLEOTIDE SEQUENCE</scope>
    <source>
        <strain evidence="4">MM-2020</strain>
        <tissue evidence="4">Muscle</tissue>
    </source>
</reference>
<dbReference type="EMBL" id="JAHDVG010000463">
    <property type="protein sequence ID" value="KAH1186616.1"/>
    <property type="molecule type" value="Genomic_DNA"/>
</dbReference>
<evidence type="ECO:0000259" key="3">
    <source>
        <dbReference type="PROSITE" id="PS50235"/>
    </source>
</evidence>
<dbReference type="PROSITE" id="PS50235">
    <property type="entry name" value="USP_3"/>
    <property type="match status" value="1"/>
</dbReference>
<evidence type="ECO:0000256" key="1">
    <source>
        <dbReference type="SAM" id="MobiDB-lite"/>
    </source>
</evidence>
<dbReference type="Gene3D" id="3.90.70.10">
    <property type="entry name" value="Cysteine proteinases"/>
    <property type="match status" value="1"/>
</dbReference>
<dbReference type="GO" id="GO:0016579">
    <property type="term" value="P:protein deubiquitination"/>
    <property type="evidence" value="ECO:0007669"/>
    <property type="project" value="InterPro"/>
</dbReference>
<dbReference type="AlphaFoldDB" id="A0A9D4BA82"/>
<feature type="signal peptide" evidence="2">
    <location>
        <begin position="1"/>
        <end position="29"/>
    </location>
</feature>
<sequence length="403" mass="46589">METYLPSHRFSLGPFVLLQSLCCVVLWMGQGIGCPEKSRKSEPALNQSMRKAKDGEEGREEAVERGDKQLRALSGAADLNNGAIGLYNMGLSCCLNSLLQVFFMNIHFTVILRRIKVPTVRTEQKKSVPYQMLLLLEQMQRSKQRAVYPQELVRCLTLHNLKLFVQYDAAQLFLSLWNLIKSQITDGQLADRLTTLYTIRVQEYLVCQKCSFETKRDSNLLTLPLPMFNSCSQRLKTLEDSLRCFFQPEQLTDSNMCLCEQCERKTPCLQGMRLTCLPHTLTLHLKRFYYRKSSWTQKISYSLPFPQSLDFNQILTQEQCHPDAKEKADWQYDLFGVVAHSGLASFGHYCAYIWSLTEGKWYCFNDSSVCQVSWDDVKCTYGNSHTHWGETAYLLVYMRKNPQ</sequence>
<dbReference type="Proteomes" id="UP000827986">
    <property type="component" value="Unassembled WGS sequence"/>
</dbReference>
<dbReference type="PROSITE" id="PS00973">
    <property type="entry name" value="USP_2"/>
    <property type="match status" value="1"/>
</dbReference>
<protein>
    <recommendedName>
        <fullName evidence="3">USP domain-containing protein</fullName>
    </recommendedName>
</protein>
<keyword evidence="2" id="KW-0732">Signal</keyword>
<dbReference type="GO" id="GO:0004843">
    <property type="term" value="F:cysteine-type deubiquitinase activity"/>
    <property type="evidence" value="ECO:0007669"/>
    <property type="project" value="InterPro"/>
</dbReference>
<evidence type="ECO:0000313" key="4">
    <source>
        <dbReference type="EMBL" id="KAH1186616.1"/>
    </source>
</evidence>
<feature type="chain" id="PRO_5038393792" description="USP domain-containing protein" evidence="2">
    <location>
        <begin position="30"/>
        <end position="403"/>
    </location>
</feature>
<dbReference type="GO" id="GO:0005634">
    <property type="term" value="C:nucleus"/>
    <property type="evidence" value="ECO:0007669"/>
    <property type="project" value="TreeGrafter"/>
</dbReference>
<dbReference type="InterPro" id="IPR050164">
    <property type="entry name" value="Peptidase_C19"/>
</dbReference>
<accession>A0A9D4BA82</accession>
<evidence type="ECO:0000313" key="5">
    <source>
        <dbReference type="Proteomes" id="UP000827986"/>
    </source>
</evidence>
<feature type="compositionally biased region" description="Basic and acidic residues" evidence="1">
    <location>
        <begin position="51"/>
        <end position="64"/>
    </location>
</feature>
<dbReference type="InterPro" id="IPR028889">
    <property type="entry name" value="USP"/>
</dbReference>
<dbReference type="InterPro" id="IPR018200">
    <property type="entry name" value="USP_CS"/>
</dbReference>
<dbReference type="Pfam" id="PF00443">
    <property type="entry name" value="UCH"/>
    <property type="match status" value="1"/>
</dbReference>
<feature type="region of interest" description="Disordered" evidence="1">
    <location>
        <begin position="37"/>
        <end position="64"/>
    </location>
</feature>
<gene>
    <name evidence="4" type="ORF">KIL84_019365</name>
</gene>